<dbReference type="AlphaFoldDB" id="A0A388LRZ2"/>
<reference evidence="2 3" key="1">
    <citation type="journal article" date="2018" name="Cell">
        <title>The Chara Genome: Secondary Complexity and Implications for Plant Terrestrialization.</title>
        <authorList>
            <person name="Nishiyama T."/>
            <person name="Sakayama H."/>
            <person name="Vries J.D."/>
            <person name="Buschmann H."/>
            <person name="Saint-Marcoux D."/>
            <person name="Ullrich K.K."/>
            <person name="Haas F.B."/>
            <person name="Vanderstraeten L."/>
            <person name="Becker D."/>
            <person name="Lang D."/>
            <person name="Vosolsobe S."/>
            <person name="Rombauts S."/>
            <person name="Wilhelmsson P.K.I."/>
            <person name="Janitza P."/>
            <person name="Kern R."/>
            <person name="Heyl A."/>
            <person name="Rumpler F."/>
            <person name="Villalobos L.I.A.C."/>
            <person name="Clay J.M."/>
            <person name="Skokan R."/>
            <person name="Toyoda A."/>
            <person name="Suzuki Y."/>
            <person name="Kagoshima H."/>
            <person name="Schijlen E."/>
            <person name="Tajeshwar N."/>
            <person name="Catarino B."/>
            <person name="Hetherington A.J."/>
            <person name="Saltykova A."/>
            <person name="Bonnot C."/>
            <person name="Breuninger H."/>
            <person name="Symeonidi A."/>
            <person name="Radhakrishnan G.V."/>
            <person name="Van Nieuwerburgh F."/>
            <person name="Deforce D."/>
            <person name="Chang C."/>
            <person name="Karol K.G."/>
            <person name="Hedrich R."/>
            <person name="Ulvskov P."/>
            <person name="Glockner G."/>
            <person name="Delwiche C.F."/>
            <person name="Petrasek J."/>
            <person name="Van de Peer Y."/>
            <person name="Friml J."/>
            <person name="Beilby M."/>
            <person name="Dolan L."/>
            <person name="Kohara Y."/>
            <person name="Sugano S."/>
            <person name="Fujiyama A."/>
            <person name="Delaux P.-M."/>
            <person name="Quint M."/>
            <person name="TheiBen G."/>
            <person name="Hagemann M."/>
            <person name="Harholt J."/>
            <person name="Dunand C."/>
            <person name="Zachgo S."/>
            <person name="Langdale J."/>
            <person name="Maumus F."/>
            <person name="Straeten D.V.D."/>
            <person name="Gould S.B."/>
            <person name="Rensing S.A."/>
        </authorList>
    </citation>
    <scope>NUCLEOTIDE SEQUENCE [LARGE SCALE GENOMIC DNA]</scope>
    <source>
        <strain evidence="2 3">S276</strain>
    </source>
</reference>
<keyword evidence="3" id="KW-1185">Reference proteome</keyword>
<dbReference type="EMBL" id="BFEA01000504">
    <property type="protein sequence ID" value="GBG85108.1"/>
    <property type="molecule type" value="Genomic_DNA"/>
</dbReference>
<accession>A0A388LRZ2</accession>
<evidence type="ECO:0000313" key="2">
    <source>
        <dbReference type="EMBL" id="GBG85108.1"/>
    </source>
</evidence>
<organism evidence="2 3">
    <name type="scientific">Chara braunii</name>
    <name type="common">Braun's stonewort</name>
    <dbReference type="NCBI Taxonomy" id="69332"/>
    <lineage>
        <taxon>Eukaryota</taxon>
        <taxon>Viridiplantae</taxon>
        <taxon>Streptophyta</taxon>
        <taxon>Charophyceae</taxon>
        <taxon>Charales</taxon>
        <taxon>Characeae</taxon>
        <taxon>Chara</taxon>
    </lineage>
</organism>
<protein>
    <submittedName>
        <fullName evidence="2">Uncharacterized protein</fullName>
    </submittedName>
</protein>
<evidence type="ECO:0000313" key="3">
    <source>
        <dbReference type="Proteomes" id="UP000265515"/>
    </source>
</evidence>
<gene>
    <name evidence="2" type="ORF">CBR_g39567</name>
</gene>
<sequence length="69" mass="7392">MRYVRGKLKAGLGGFPSSAERGKRQLPAALSRPLAPMRGNPPFGYSGIGHAHDGRLMTTFPLCALAIRN</sequence>
<proteinExistence type="predicted"/>
<feature type="region of interest" description="Disordered" evidence="1">
    <location>
        <begin position="1"/>
        <end position="24"/>
    </location>
</feature>
<dbReference type="Proteomes" id="UP000265515">
    <property type="component" value="Unassembled WGS sequence"/>
</dbReference>
<dbReference type="Gramene" id="GBG85108">
    <property type="protein sequence ID" value="GBG85108"/>
    <property type="gene ID" value="CBR_g39567"/>
</dbReference>
<comment type="caution">
    <text evidence="2">The sequence shown here is derived from an EMBL/GenBank/DDBJ whole genome shotgun (WGS) entry which is preliminary data.</text>
</comment>
<name>A0A388LRZ2_CHABU</name>
<evidence type="ECO:0000256" key="1">
    <source>
        <dbReference type="SAM" id="MobiDB-lite"/>
    </source>
</evidence>